<sequence length="199" mass="22223">MKYHSTDFVLAVANESHMSYADTICATIEESAKARGTGIAKRTVEYINLKISEGKAVIALHQDGRFAGFCYIESWGHNKFVANSGLIVSPEFRGAGLAKMIKQKAFELSREKYPNAKLFGLTTSLPVMKINSELGYSPVTFSELTDDEQFWKGCQSCINYDILTRTERKHCLCTGMLYDPDKVEAKKEKDLSLSEKVGI</sequence>
<dbReference type="CDD" id="cd04301">
    <property type="entry name" value="NAT_SF"/>
    <property type="match status" value="1"/>
</dbReference>
<protein>
    <submittedName>
        <fullName evidence="2">Acetyltransferase (GNAT) family protein</fullName>
    </submittedName>
</protein>
<gene>
    <name evidence="2" type="ORF">BC781_106226</name>
</gene>
<feature type="domain" description="N-acetyltransferase" evidence="1">
    <location>
        <begin position="54"/>
        <end position="115"/>
    </location>
</feature>
<dbReference type="OrthoDB" id="9812988at2"/>
<comment type="caution">
    <text evidence="2">The sequence shown here is derived from an EMBL/GenBank/DDBJ whole genome shotgun (WGS) entry which is preliminary data.</text>
</comment>
<dbReference type="SUPFAM" id="SSF55729">
    <property type="entry name" value="Acyl-CoA N-acyltransferases (Nat)"/>
    <property type="match status" value="1"/>
</dbReference>
<dbReference type="EMBL" id="QGDO01000006">
    <property type="protein sequence ID" value="PWJ39325.1"/>
    <property type="molecule type" value="Genomic_DNA"/>
</dbReference>
<dbReference type="GO" id="GO:0016747">
    <property type="term" value="F:acyltransferase activity, transferring groups other than amino-acyl groups"/>
    <property type="evidence" value="ECO:0007669"/>
    <property type="project" value="InterPro"/>
</dbReference>
<name>A0A315Z7D5_SEDFL</name>
<dbReference type="Proteomes" id="UP000245535">
    <property type="component" value="Unassembled WGS sequence"/>
</dbReference>
<organism evidence="2 3">
    <name type="scientific">Sediminitomix flava</name>
    <dbReference type="NCBI Taxonomy" id="379075"/>
    <lineage>
        <taxon>Bacteria</taxon>
        <taxon>Pseudomonadati</taxon>
        <taxon>Bacteroidota</taxon>
        <taxon>Cytophagia</taxon>
        <taxon>Cytophagales</taxon>
        <taxon>Flammeovirgaceae</taxon>
        <taxon>Sediminitomix</taxon>
    </lineage>
</organism>
<dbReference type="RefSeq" id="WP_109621262.1">
    <property type="nucleotide sequence ID" value="NZ_QGDO01000006.1"/>
</dbReference>
<dbReference type="Pfam" id="PF00583">
    <property type="entry name" value="Acetyltransf_1"/>
    <property type="match status" value="1"/>
</dbReference>
<dbReference type="InterPro" id="IPR016181">
    <property type="entry name" value="Acyl_CoA_acyltransferase"/>
</dbReference>
<dbReference type="Gene3D" id="3.40.630.30">
    <property type="match status" value="1"/>
</dbReference>
<proteinExistence type="predicted"/>
<evidence type="ECO:0000313" key="2">
    <source>
        <dbReference type="EMBL" id="PWJ39325.1"/>
    </source>
</evidence>
<evidence type="ECO:0000313" key="3">
    <source>
        <dbReference type="Proteomes" id="UP000245535"/>
    </source>
</evidence>
<evidence type="ECO:0000259" key="1">
    <source>
        <dbReference type="Pfam" id="PF00583"/>
    </source>
</evidence>
<reference evidence="2 3" key="1">
    <citation type="submission" date="2018-03" db="EMBL/GenBank/DDBJ databases">
        <title>Genomic Encyclopedia of Archaeal and Bacterial Type Strains, Phase II (KMG-II): from individual species to whole genera.</title>
        <authorList>
            <person name="Goeker M."/>
        </authorList>
    </citation>
    <scope>NUCLEOTIDE SEQUENCE [LARGE SCALE GENOMIC DNA]</scope>
    <source>
        <strain evidence="2 3">DSM 28229</strain>
    </source>
</reference>
<keyword evidence="2" id="KW-0808">Transferase</keyword>
<dbReference type="InterPro" id="IPR000182">
    <property type="entry name" value="GNAT_dom"/>
</dbReference>
<accession>A0A315Z7D5</accession>
<keyword evidence="3" id="KW-1185">Reference proteome</keyword>
<dbReference type="AlphaFoldDB" id="A0A315Z7D5"/>